<dbReference type="InterPro" id="IPR014922">
    <property type="entry name" value="YdhG-like"/>
</dbReference>
<reference evidence="2" key="2">
    <citation type="submission" date="2020-09" db="EMBL/GenBank/DDBJ databases">
        <authorList>
            <person name="Sun Q."/>
            <person name="Kim S."/>
        </authorList>
    </citation>
    <scope>NUCLEOTIDE SEQUENCE</scope>
    <source>
        <strain evidence="2">KCTC 22169</strain>
    </source>
</reference>
<dbReference type="Gene3D" id="3.90.1150.200">
    <property type="match status" value="1"/>
</dbReference>
<protein>
    <recommendedName>
        <fullName evidence="1">YdhG-like domain-containing protein</fullName>
    </recommendedName>
</protein>
<keyword evidence="3" id="KW-1185">Reference proteome</keyword>
<gene>
    <name evidence="2" type="primary">ydeI</name>
    <name evidence="2" type="ORF">GCM10007392_14980</name>
</gene>
<sequence>MKQDLKAKMVDGYLARSKQWREAQSALRDICLDSPLTEDFKWGHPCYTLDNTNLLILQGFKHFCALLIVNGSLLEDPEGLLRQPGKNTQAARRLEFTSVDEVHEREPLIRRYIQASIDAEKAGLKVEFKKTEEFDYPEELITKLDEVPGLKDAFDALTPGRQRAYLLHFSGAKQSKTRVSRIEKSLEAIFNGKGPNDR</sequence>
<evidence type="ECO:0000259" key="1">
    <source>
        <dbReference type="Pfam" id="PF08818"/>
    </source>
</evidence>
<dbReference type="RefSeq" id="WP_189607919.1">
    <property type="nucleotide sequence ID" value="NZ_BMXR01000003.1"/>
</dbReference>
<dbReference type="EMBL" id="BMXR01000003">
    <property type="protein sequence ID" value="GGX48810.1"/>
    <property type="molecule type" value="Genomic_DNA"/>
</dbReference>
<organism evidence="2 3">
    <name type="scientific">Saccharospirillum salsuginis</name>
    <dbReference type="NCBI Taxonomy" id="418750"/>
    <lineage>
        <taxon>Bacteria</taxon>
        <taxon>Pseudomonadati</taxon>
        <taxon>Pseudomonadota</taxon>
        <taxon>Gammaproteobacteria</taxon>
        <taxon>Oceanospirillales</taxon>
        <taxon>Saccharospirillaceae</taxon>
        <taxon>Saccharospirillum</taxon>
    </lineage>
</organism>
<reference evidence="2" key="1">
    <citation type="journal article" date="2014" name="Int. J. Syst. Evol. Microbiol.">
        <title>Complete genome sequence of Corynebacterium casei LMG S-19264T (=DSM 44701T), isolated from a smear-ripened cheese.</title>
        <authorList>
            <consortium name="US DOE Joint Genome Institute (JGI-PGF)"/>
            <person name="Walter F."/>
            <person name="Albersmeier A."/>
            <person name="Kalinowski J."/>
            <person name="Ruckert C."/>
        </authorList>
    </citation>
    <scope>NUCLEOTIDE SEQUENCE</scope>
    <source>
        <strain evidence="2">KCTC 22169</strain>
    </source>
</reference>
<dbReference type="Pfam" id="PF08818">
    <property type="entry name" value="DUF1801"/>
    <property type="match status" value="1"/>
</dbReference>
<feature type="domain" description="YdhG-like" evidence="1">
    <location>
        <begin position="20"/>
        <end position="117"/>
    </location>
</feature>
<dbReference type="InterPro" id="IPR016786">
    <property type="entry name" value="YdeI_bac"/>
</dbReference>
<dbReference type="Proteomes" id="UP000626148">
    <property type="component" value="Unassembled WGS sequence"/>
</dbReference>
<accession>A0A918K5A3</accession>
<dbReference type="SUPFAM" id="SSF159888">
    <property type="entry name" value="YdhG-like"/>
    <property type="match status" value="1"/>
</dbReference>
<dbReference type="PIRSF" id="PIRSF021308">
    <property type="entry name" value="UCP021308"/>
    <property type="match status" value="1"/>
</dbReference>
<name>A0A918K5A3_9GAMM</name>
<dbReference type="AlphaFoldDB" id="A0A918K5A3"/>
<dbReference type="Pfam" id="PF13376">
    <property type="entry name" value="OmdA"/>
    <property type="match status" value="1"/>
</dbReference>
<evidence type="ECO:0000313" key="2">
    <source>
        <dbReference type="EMBL" id="GGX48810.1"/>
    </source>
</evidence>
<proteinExistence type="predicted"/>
<comment type="caution">
    <text evidence="2">The sequence shown here is derived from an EMBL/GenBank/DDBJ whole genome shotgun (WGS) entry which is preliminary data.</text>
</comment>
<evidence type="ECO:0000313" key="3">
    <source>
        <dbReference type="Proteomes" id="UP000626148"/>
    </source>
</evidence>